<dbReference type="PANTHER" id="PTHR42695:SF5">
    <property type="entry name" value="GLUTAMINE AMIDOTRANSFERASE YLR126C-RELATED"/>
    <property type="match status" value="1"/>
</dbReference>
<dbReference type="AlphaFoldDB" id="A0A2S7K3L2"/>
<evidence type="ECO:0000259" key="1">
    <source>
        <dbReference type="Pfam" id="PF00117"/>
    </source>
</evidence>
<dbReference type="CDD" id="cd01741">
    <property type="entry name" value="GATase1_1"/>
    <property type="match status" value="1"/>
</dbReference>
<evidence type="ECO:0000313" key="3">
    <source>
        <dbReference type="Proteomes" id="UP000239504"/>
    </source>
</evidence>
<dbReference type="InterPro" id="IPR017926">
    <property type="entry name" value="GATASE"/>
</dbReference>
<accession>A0A2S7K3L2</accession>
<organism evidence="2 3">
    <name type="scientific">Hyphococcus luteus</name>
    <dbReference type="NCBI Taxonomy" id="2058213"/>
    <lineage>
        <taxon>Bacteria</taxon>
        <taxon>Pseudomonadati</taxon>
        <taxon>Pseudomonadota</taxon>
        <taxon>Alphaproteobacteria</taxon>
        <taxon>Parvularculales</taxon>
        <taxon>Parvularculaceae</taxon>
        <taxon>Hyphococcus</taxon>
    </lineage>
</organism>
<dbReference type="OrthoDB" id="9813383at2"/>
<dbReference type="EMBL" id="PJCH01000010">
    <property type="protein sequence ID" value="PQA87093.1"/>
    <property type="molecule type" value="Genomic_DNA"/>
</dbReference>
<keyword evidence="3" id="KW-1185">Reference proteome</keyword>
<name>A0A2S7K3L2_9PROT</name>
<gene>
    <name evidence="2" type="ORF">CW354_13685</name>
</gene>
<feature type="domain" description="Glutamine amidotransferase" evidence="1">
    <location>
        <begin position="26"/>
        <end position="190"/>
    </location>
</feature>
<evidence type="ECO:0000313" key="2">
    <source>
        <dbReference type="EMBL" id="PQA87093.1"/>
    </source>
</evidence>
<dbReference type="Proteomes" id="UP000239504">
    <property type="component" value="Unassembled WGS sequence"/>
</dbReference>
<sequence length="237" mass="25807">MQIRILVTGEPPEPLKSQYGDYPAMFERLISPYSARLSFSATDVTKGEPIPAISDFDGLLITGSPAGVYDGHDWIAPCADLVRRTAEAGKPQVGICFGHQLMAQAFGGKAEKSGKGWGVGVHDYKIAAQREWMDPPSNHIACAVSHQDQVTELPKGAQILGGSEFCPMGVLDFAQGPAISFQQHPEFGHDYGEALLRLRKGRIPAERADPGIDSYKGRSDRALMGKWIANFFLQHGR</sequence>
<dbReference type="PROSITE" id="PS51273">
    <property type="entry name" value="GATASE_TYPE_1"/>
    <property type="match status" value="1"/>
</dbReference>
<dbReference type="PANTHER" id="PTHR42695">
    <property type="entry name" value="GLUTAMINE AMIDOTRANSFERASE YLR126C-RELATED"/>
    <property type="match status" value="1"/>
</dbReference>
<dbReference type="Gene3D" id="3.40.50.880">
    <property type="match status" value="1"/>
</dbReference>
<dbReference type="InterPro" id="IPR029062">
    <property type="entry name" value="Class_I_gatase-like"/>
</dbReference>
<proteinExistence type="predicted"/>
<dbReference type="Pfam" id="PF00117">
    <property type="entry name" value="GATase"/>
    <property type="match status" value="1"/>
</dbReference>
<dbReference type="RefSeq" id="WP_104830651.1">
    <property type="nucleotide sequence ID" value="NZ_PJCH01000010.1"/>
</dbReference>
<comment type="caution">
    <text evidence="2">The sequence shown here is derived from an EMBL/GenBank/DDBJ whole genome shotgun (WGS) entry which is preliminary data.</text>
</comment>
<dbReference type="InterPro" id="IPR044992">
    <property type="entry name" value="ChyE-like"/>
</dbReference>
<dbReference type="GO" id="GO:0005829">
    <property type="term" value="C:cytosol"/>
    <property type="evidence" value="ECO:0007669"/>
    <property type="project" value="TreeGrafter"/>
</dbReference>
<reference evidence="2 3" key="1">
    <citation type="submission" date="2017-12" db="EMBL/GenBank/DDBJ databases">
        <authorList>
            <person name="Hurst M.R.H."/>
        </authorList>
    </citation>
    <scope>NUCLEOTIDE SEQUENCE [LARGE SCALE GENOMIC DNA]</scope>
    <source>
        <strain evidence="2 3">SY-3-19</strain>
    </source>
</reference>
<protein>
    <submittedName>
        <fullName evidence="2">GMP synthase</fullName>
    </submittedName>
</protein>
<dbReference type="SUPFAM" id="SSF52317">
    <property type="entry name" value="Class I glutamine amidotransferase-like"/>
    <property type="match status" value="1"/>
</dbReference>